<evidence type="ECO:0000313" key="8">
    <source>
        <dbReference type="EMBL" id="GEM37571.1"/>
    </source>
</evidence>
<dbReference type="InterPro" id="IPR002397">
    <property type="entry name" value="Cyt_P450_B"/>
</dbReference>
<proteinExistence type="inferred from homology"/>
<evidence type="ECO:0000313" key="9">
    <source>
        <dbReference type="Proteomes" id="UP000321424"/>
    </source>
</evidence>
<dbReference type="PANTHER" id="PTHR46696">
    <property type="entry name" value="P450, PUTATIVE (EUROFUNG)-RELATED"/>
    <property type="match status" value="1"/>
</dbReference>
<evidence type="ECO:0000256" key="1">
    <source>
        <dbReference type="ARBA" id="ARBA00010617"/>
    </source>
</evidence>
<dbReference type="GO" id="GO:0016705">
    <property type="term" value="F:oxidoreductase activity, acting on paired donors, with incorporation or reduction of molecular oxygen"/>
    <property type="evidence" value="ECO:0007669"/>
    <property type="project" value="InterPro"/>
</dbReference>
<dbReference type="Pfam" id="PF00067">
    <property type="entry name" value="p450"/>
    <property type="match status" value="1"/>
</dbReference>
<dbReference type="PRINTS" id="PR00359">
    <property type="entry name" value="BP450"/>
</dbReference>
<protein>
    <submittedName>
        <fullName evidence="8">Cytochrome P450 hydroxylase</fullName>
    </submittedName>
</protein>
<dbReference type="InterPro" id="IPR036396">
    <property type="entry name" value="Cyt_P450_sf"/>
</dbReference>
<sequence length="435" mass="46897">MTTSHDPPPRVQLPDDFFRRAYEIYPSLREAGGVHEVTFPGGGTAILITDYKLARQALGEESLRKNPAATTSPEVKQFAELTLPALAMAERLPWSDPPEHTRLRALVADAFTPRTVAALLPRVQEIAEKLLTDLAAAADEPVDLLPAYATPLPVQVICEVLGVPAADHQQFGEWVQTMLLSQNPGQERARASKKFAYYLMGQVSLRRQRADLVSWTPDDPLPADLLGTLIIRCDAAVAADPPIAELPTADRIAAADRAIATNTTVLLAAGYETTRGLIANSIMLLTPELRDELVADPDRIDTYVEEVLRIASPGPFATMRYTTAPLVLGQFEIPPGRVVIVGLGAANTDPAVFDDPLHVHLGDRSGPIHLAFGLGMHYCIGARLARLEGQVALRALLARYPDLSLAAAPATLPMVESILTAGPQYLPVRLAPAPV</sequence>
<dbReference type="SUPFAM" id="SSF48264">
    <property type="entry name" value="Cytochrome P450"/>
    <property type="match status" value="1"/>
</dbReference>
<keyword evidence="4 7" id="KW-0560">Oxidoreductase</keyword>
<evidence type="ECO:0000256" key="6">
    <source>
        <dbReference type="ARBA" id="ARBA00023033"/>
    </source>
</evidence>
<dbReference type="EMBL" id="BJXA01000010">
    <property type="protein sequence ID" value="GEM37571.1"/>
    <property type="molecule type" value="Genomic_DNA"/>
</dbReference>
<dbReference type="PROSITE" id="PS00086">
    <property type="entry name" value="CYTOCHROME_P450"/>
    <property type="match status" value="1"/>
</dbReference>
<dbReference type="RefSeq" id="WP_186818347.1">
    <property type="nucleotide sequence ID" value="NZ_BJXA01000010.1"/>
</dbReference>
<dbReference type="GO" id="GO:0004497">
    <property type="term" value="F:monooxygenase activity"/>
    <property type="evidence" value="ECO:0007669"/>
    <property type="project" value="UniProtKB-KW"/>
</dbReference>
<comment type="caution">
    <text evidence="8">The sequence shown here is derived from an EMBL/GenBank/DDBJ whole genome shotgun (WGS) entry which is preliminary data.</text>
</comment>
<dbReference type="InterPro" id="IPR001128">
    <property type="entry name" value="Cyt_P450"/>
</dbReference>
<name>A0A511MAP5_9NOCA</name>
<keyword evidence="3 7" id="KW-0479">Metal-binding</keyword>
<reference evidence="8 9" key="1">
    <citation type="submission" date="2019-07" db="EMBL/GenBank/DDBJ databases">
        <title>Whole genome shotgun sequence of Nocardia ninae NBRC 108245.</title>
        <authorList>
            <person name="Hosoyama A."/>
            <person name="Uohara A."/>
            <person name="Ohji S."/>
            <person name="Ichikawa N."/>
        </authorList>
    </citation>
    <scope>NUCLEOTIDE SEQUENCE [LARGE SCALE GENOMIC DNA]</scope>
    <source>
        <strain evidence="8 9">NBRC 108245</strain>
    </source>
</reference>
<dbReference type="AlphaFoldDB" id="A0A511MAP5"/>
<dbReference type="GO" id="GO:0020037">
    <property type="term" value="F:heme binding"/>
    <property type="evidence" value="ECO:0007669"/>
    <property type="project" value="InterPro"/>
</dbReference>
<organism evidence="8 9">
    <name type="scientific">Nocardia ninae NBRC 108245</name>
    <dbReference type="NCBI Taxonomy" id="1210091"/>
    <lineage>
        <taxon>Bacteria</taxon>
        <taxon>Bacillati</taxon>
        <taxon>Actinomycetota</taxon>
        <taxon>Actinomycetes</taxon>
        <taxon>Mycobacteriales</taxon>
        <taxon>Nocardiaceae</taxon>
        <taxon>Nocardia</taxon>
    </lineage>
</organism>
<keyword evidence="5 7" id="KW-0408">Iron</keyword>
<keyword evidence="6 7" id="KW-0503">Monooxygenase</keyword>
<accession>A0A511MAP5</accession>
<evidence type="ECO:0000256" key="3">
    <source>
        <dbReference type="ARBA" id="ARBA00022723"/>
    </source>
</evidence>
<keyword evidence="9" id="KW-1185">Reference proteome</keyword>
<dbReference type="InterPro" id="IPR017972">
    <property type="entry name" value="Cyt_P450_CS"/>
</dbReference>
<comment type="similarity">
    <text evidence="1 7">Belongs to the cytochrome P450 family.</text>
</comment>
<evidence type="ECO:0000256" key="2">
    <source>
        <dbReference type="ARBA" id="ARBA00022617"/>
    </source>
</evidence>
<keyword evidence="2 7" id="KW-0349">Heme</keyword>
<evidence type="ECO:0000256" key="4">
    <source>
        <dbReference type="ARBA" id="ARBA00023002"/>
    </source>
</evidence>
<dbReference type="GO" id="GO:0005506">
    <property type="term" value="F:iron ion binding"/>
    <property type="evidence" value="ECO:0007669"/>
    <property type="project" value="InterPro"/>
</dbReference>
<dbReference type="Gene3D" id="1.10.630.10">
    <property type="entry name" value="Cytochrome P450"/>
    <property type="match status" value="1"/>
</dbReference>
<gene>
    <name evidence="8" type="ORF">NN4_20900</name>
</gene>
<dbReference type="Proteomes" id="UP000321424">
    <property type="component" value="Unassembled WGS sequence"/>
</dbReference>
<dbReference type="PRINTS" id="PR00385">
    <property type="entry name" value="P450"/>
</dbReference>
<evidence type="ECO:0000256" key="7">
    <source>
        <dbReference type="RuleBase" id="RU000461"/>
    </source>
</evidence>
<evidence type="ECO:0000256" key="5">
    <source>
        <dbReference type="ARBA" id="ARBA00023004"/>
    </source>
</evidence>
<dbReference type="PANTHER" id="PTHR46696:SF1">
    <property type="entry name" value="CYTOCHROME P450 YJIB-RELATED"/>
    <property type="match status" value="1"/>
</dbReference>